<evidence type="ECO:0000313" key="6">
    <source>
        <dbReference type="EMBL" id="MDY0748985.1"/>
    </source>
</evidence>
<evidence type="ECO:0000313" key="7">
    <source>
        <dbReference type="Proteomes" id="UP001285263"/>
    </source>
</evidence>
<keyword evidence="1" id="KW-0805">Transcription regulation</keyword>
<feature type="DNA-binding region" description="H-T-H motif" evidence="4">
    <location>
        <begin position="45"/>
        <end position="64"/>
    </location>
</feature>
<dbReference type="SUPFAM" id="SSF46689">
    <property type="entry name" value="Homeodomain-like"/>
    <property type="match status" value="1"/>
</dbReference>
<dbReference type="RefSeq" id="WP_320426954.1">
    <property type="nucleotide sequence ID" value="NZ_JAXCLA010000013.1"/>
</dbReference>
<comment type="caution">
    <text evidence="6">The sequence shown here is derived from an EMBL/GenBank/DDBJ whole genome shotgun (WGS) entry which is preliminary data.</text>
</comment>
<dbReference type="Pfam" id="PF00440">
    <property type="entry name" value="TetR_N"/>
    <property type="match status" value="1"/>
</dbReference>
<dbReference type="PANTHER" id="PTHR30055">
    <property type="entry name" value="HTH-TYPE TRANSCRIPTIONAL REGULATOR RUTR"/>
    <property type="match status" value="1"/>
</dbReference>
<evidence type="ECO:0000256" key="3">
    <source>
        <dbReference type="ARBA" id="ARBA00023163"/>
    </source>
</evidence>
<protein>
    <submittedName>
        <fullName evidence="6">TetR/AcrR family transcriptional regulator</fullName>
    </submittedName>
</protein>
<organism evidence="6 7">
    <name type="scientific">Roseateles agri</name>
    <dbReference type="NCBI Taxonomy" id="3098619"/>
    <lineage>
        <taxon>Bacteria</taxon>
        <taxon>Pseudomonadati</taxon>
        <taxon>Pseudomonadota</taxon>
        <taxon>Betaproteobacteria</taxon>
        <taxon>Burkholderiales</taxon>
        <taxon>Sphaerotilaceae</taxon>
        <taxon>Roseateles</taxon>
    </lineage>
</organism>
<dbReference type="PANTHER" id="PTHR30055:SF234">
    <property type="entry name" value="HTH-TYPE TRANSCRIPTIONAL REGULATOR BETI"/>
    <property type="match status" value="1"/>
</dbReference>
<dbReference type="InterPro" id="IPR001647">
    <property type="entry name" value="HTH_TetR"/>
</dbReference>
<evidence type="ECO:0000256" key="2">
    <source>
        <dbReference type="ARBA" id="ARBA00023125"/>
    </source>
</evidence>
<dbReference type="Gene3D" id="1.10.357.10">
    <property type="entry name" value="Tetracycline Repressor, domain 2"/>
    <property type="match status" value="1"/>
</dbReference>
<reference evidence="6 7" key="1">
    <citation type="submission" date="2023-11" db="EMBL/GenBank/DDBJ databases">
        <title>Paucibacter sp. nov., isolated from fresh soil in Korea.</title>
        <authorList>
            <person name="Le N.T.T."/>
        </authorList>
    </citation>
    <scope>NUCLEOTIDE SEQUENCE [LARGE SCALE GENOMIC DNA]</scope>
    <source>
        <strain evidence="6 7">R3-3</strain>
    </source>
</reference>
<name>A0ABU5DRN9_9BURK</name>
<keyword evidence="7" id="KW-1185">Reference proteome</keyword>
<evidence type="ECO:0000256" key="1">
    <source>
        <dbReference type="ARBA" id="ARBA00023015"/>
    </source>
</evidence>
<accession>A0ABU5DRN9</accession>
<dbReference type="InterPro" id="IPR050109">
    <property type="entry name" value="HTH-type_TetR-like_transc_reg"/>
</dbReference>
<dbReference type="PROSITE" id="PS50977">
    <property type="entry name" value="HTH_TETR_2"/>
    <property type="match status" value="1"/>
</dbReference>
<proteinExistence type="predicted"/>
<keyword evidence="3" id="KW-0804">Transcription</keyword>
<sequence>MTRKGPPDEPVARRKPQQARSQMKVELLLEAAMRLLEEGDIASLTTNAVAAKAGVSIGTLYQYFDSKQALLDAMVRKEMGALATQVLDTMEGDAVIQPGERIRRIMRAVVGSYGGRTRVHRLLMQHALTHMPGDRLSPLYSRLIALFTAEGLASPGQPARKLTPAQAFVITHGIGGVMRALTASDELPPLEEIEDAVVLMALSYGAALPPAEA</sequence>
<feature type="domain" description="HTH tetR-type" evidence="5">
    <location>
        <begin position="22"/>
        <end position="82"/>
    </location>
</feature>
<dbReference type="PRINTS" id="PR00455">
    <property type="entry name" value="HTHTETR"/>
</dbReference>
<gene>
    <name evidence="6" type="ORF">SNE35_31090</name>
</gene>
<evidence type="ECO:0000256" key="4">
    <source>
        <dbReference type="PROSITE-ProRule" id="PRU00335"/>
    </source>
</evidence>
<dbReference type="EMBL" id="JAXCLA010000013">
    <property type="protein sequence ID" value="MDY0748985.1"/>
    <property type="molecule type" value="Genomic_DNA"/>
</dbReference>
<keyword evidence="2 4" id="KW-0238">DNA-binding</keyword>
<evidence type="ECO:0000259" key="5">
    <source>
        <dbReference type="PROSITE" id="PS50977"/>
    </source>
</evidence>
<dbReference type="Proteomes" id="UP001285263">
    <property type="component" value="Unassembled WGS sequence"/>
</dbReference>
<dbReference type="InterPro" id="IPR009057">
    <property type="entry name" value="Homeodomain-like_sf"/>
</dbReference>